<sequence length="167" mass="19255">MHIPPYHKKVTWQRFFVGVMIGGVIAYCTLLYMYGSMYESLLEENNQFRSKINDLQNQNESLLEDNDELSEKSQKAVTIESVSLTIENTDELPLDRLIIDNLEEMVKTELKHIYGKDLSLIAESEKLLVSTIENKAYTVDEFTYNFTITKLVISKHIKITVKADLAN</sequence>
<feature type="coiled-coil region" evidence="1">
    <location>
        <begin position="38"/>
        <end position="72"/>
    </location>
</feature>
<dbReference type="EMBL" id="JAGSOT010000016">
    <property type="protein sequence ID" value="MBR7795822.1"/>
    <property type="molecule type" value="Genomic_DNA"/>
</dbReference>
<evidence type="ECO:0000259" key="3">
    <source>
        <dbReference type="Pfam" id="PF26347"/>
    </source>
</evidence>
<accession>A0A941DUX7</accession>
<organism evidence="4 5">
    <name type="scientific">Virgibacillus salarius</name>
    <dbReference type="NCBI Taxonomy" id="447199"/>
    <lineage>
        <taxon>Bacteria</taxon>
        <taxon>Bacillati</taxon>
        <taxon>Bacillota</taxon>
        <taxon>Bacilli</taxon>
        <taxon>Bacillales</taxon>
        <taxon>Bacillaceae</taxon>
        <taxon>Virgibacillus</taxon>
    </lineage>
</organism>
<keyword evidence="5" id="KW-1185">Reference proteome</keyword>
<dbReference type="InterPro" id="IPR058620">
    <property type="entry name" value="YtrI_C"/>
</dbReference>
<evidence type="ECO:0000313" key="4">
    <source>
        <dbReference type="EMBL" id="MBR7795822.1"/>
    </source>
</evidence>
<dbReference type="InterPro" id="IPR048198">
    <property type="entry name" value="YtrI"/>
</dbReference>
<proteinExistence type="predicted"/>
<evidence type="ECO:0000256" key="1">
    <source>
        <dbReference type="SAM" id="Coils"/>
    </source>
</evidence>
<keyword evidence="2" id="KW-1133">Transmembrane helix</keyword>
<dbReference type="RefSeq" id="WP_026681430.1">
    <property type="nucleotide sequence ID" value="NZ_BAAACY010000053.1"/>
</dbReference>
<keyword evidence="2" id="KW-0472">Membrane</keyword>
<dbReference type="AlphaFoldDB" id="A0A941DUX7"/>
<reference evidence="4" key="1">
    <citation type="submission" date="2021-04" db="EMBL/GenBank/DDBJ databases">
        <title>Isolation and polyphasic classification of algal microorganism.</title>
        <authorList>
            <person name="Wang S."/>
        </authorList>
    </citation>
    <scope>NUCLEOTIDE SEQUENCE</scope>
    <source>
        <strain evidence="4">720a</strain>
    </source>
</reference>
<protein>
    <recommendedName>
        <fullName evidence="3">Sporulation membrane protein YtrI C-terminal domain-containing protein</fullName>
    </recommendedName>
</protein>
<feature type="domain" description="Sporulation membrane protein YtrI C-terminal" evidence="3">
    <location>
        <begin position="81"/>
        <end position="163"/>
    </location>
</feature>
<keyword evidence="2" id="KW-0812">Transmembrane</keyword>
<dbReference type="Pfam" id="PF26347">
    <property type="entry name" value="YtrI_sporulation"/>
    <property type="match status" value="1"/>
</dbReference>
<dbReference type="Proteomes" id="UP000675284">
    <property type="component" value="Unassembled WGS sequence"/>
</dbReference>
<evidence type="ECO:0000256" key="2">
    <source>
        <dbReference type="SAM" id="Phobius"/>
    </source>
</evidence>
<dbReference type="NCBIfam" id="NF041479">
    <property type="entry name" value="spor_membprot_YtrI"/>
    <property type="match status" value="1"/>
</dbReference>
<feature type="transmembrane region" description="Helical" evidence="2">
    <location>
        <begin position="12"/>
        <end position="34"/>
    </location>
</feature>
<name>A0A941DUX7_9BACI</name>
<comment type="caution">
    <text evidence="4">The sequence shown here is derived from an EMBL/GenBank/DDBJ whole genome shotgun (WGS) entry which is preliminary data.</text>
</comment>
<gene>
    <name evidence="4" type="ORF">KCX74_07165</name>
</gene>
<evidence type="ECO:0000313" key="5">
    <source>
        <dbReference type="Proteomes" id="UP000675284"/>
    </source>
</evidence>
<keyword evidence="1" id="KW-0175">Coiled coil</keyword>